<feature type="compositionally biased region" description="Acidic residues" evidence="2">
    <location>
        <begin position="803"/>
        <end position="816"/>
    </location>
</feature>
<feature type="compositionally biased region" description="Basic residues" evidence="2">
    <location>
        <begin position="776"/>
        <end position="790"/>
    </location>
</feature>
<dbReference type="GeneID" id="94430929"/>
<evidence type="ECO:0000256" key="1">
    <source>
        <dbReference type="ARBA" id="ARBA00023054"/>
    </source>
</evidence>
<feature type="region of interest" description="Disordered" evidence="2">
    <location>
        <begin position="926"/>
        <end position="946"/>
    </location>
</feature>
<dbReference type="PANTHER" id="PTHR15073">
    <property type="entry name" value="MICROTUBULE-ASSOCIATED PROTEIN"/>
    <property type="match status" value="1"/>
</dbReference>
<accession>A0A2C6KQ15</accession>
<dbReference type="PANTHER" id="PTHR15073:SF1">
    <property type="entry name" value="RETICULOCYTE-BINDING PROTEIN HOMOLOG 2A"/>
    <property type="match status" value="1"/>
</dbReference>
<feature type="compositionally biased region" description="Acidic residues" evidence="2">
    <location>
        <begin position="378"/>
        <end position="387"/>
    </location>
</feature>
<feature type="compositionally biased region" description="Basic and acidic residues" evidence="2">
    <location>
        <begin position="495"/>
        <end position="505"/>
    </location>
</feature>
<evidence type="ECO:0000256" key="2">
    <source>
        <dbReference type="SAM" id="MobiDB-lite"/>
    </source>
</evidence>
<feature type="compositionally biased region" description="Basic and acidic residues" evidence="2">
    <location>
        <begin position="281"/>
        <end position="324"/>
    </location>
</feature>
<feature type="compositionally biased region" description="Basic and acidic residues" evidence="2">
    <location>
        <begin position="512"/>
        <end position="530"/>
    </location>
</feature>
<feature type="compositionally biased region" description="Acidic residues" evidence="2">
    <location>
        <begin position="484"/>
        <end position="494"/>
    </location>
</feature>
<feature type="compositionally biased region" description="Low complexity" evidence="2">
    <location>
        <begin position="862"/>
        <end position="879"/>
    </location>
</feature>
<feature type="compositionally biased region" description="Low complexity" evidence="2">
    <location>
        <begin position="937"/>
        <end position="946"/>
    </location>
</feature>
<keyword evidence="1" id="KW-0175">Coiled coil</keyword>
<dbReference type="AlphaFoldDB" id="A0A2C6KQ15"/>
<feature type="compositionally biased region" description="Basic and acidic residues" evidence="2">
    <location>
        <begin position="122"/>
        <end position="142"/>
    </location>
</feature>
<dbReference type="EMBL" id="MIGC01004025">
    <property type="protein sequence ID" value="PHJ18595.1"/>
    <property type="molecule type" value="Genomic_DNA"/>
</dbReference>
<dbReference type="InterPro" id="IPR051483">
    <property type="entry name" value="MAP7_domain-containing"/>
</dbReference>
<comment type="caution">
    <text evidence="3">The sequence shown here is derived from an EMBL/GenBank/DDBJ whole genome shotgun (WGS) entry which is preliminary data.</text>
</comment>
<sequence>MEKECVCTYVQHEEELEQTKKKKEKKKQTLKEQISSSSSSYISSSSSLSPSSSWRNSLKKRSEGLMRWQDKKEEQEDLPLPALVLRLSSSQDKENELSISSSSSSLASQFPSSPVLPSLSLSRKDSQEKKTEEEKEEKHKQNDNVLIDQQKKNYAVNMIADQSITSLVSSSSSSNSCPSLSSSSFPSSSSSSSCCPSYHTSRSTSCENIPPSSSYPPLPCSLSCPSGDSELGCCPASRPSTGEKKERLSLSEEEKEERREDGEREKKKHDLPAVAPDQSELEEKKERKKKDFEIEHLKEQGIGRNEEEERRTIDQQTLQHEEASSRVPSQEVSRFLSVEEEGSPSDKEEEEIEKKEGSLFNDKSDDILLGKARGEGGEKEEEEEEEPTTAITVIALHHYHHGHQSKVSSLSCASSGVCTPQGEEPEGDMETGDRKMKDLEQTTPQHDDATKPRGEDEKKEGERERQMKDVEGEMNADRKKKEDSTEEEVQEEEEEKKKTGMDEGHQQGGRAMNEERHEDHSQIQKEKDRDEQEEEEADEERRNKGRRVQELLSSTTQVMMQRLQILKESLITREEMIEALIARCREREEELKFLKELFPAIMSENLNLREELFHTKRSLSNANLLLKSNPRRRGERYGEKDKKENMNYQPLPPSQQIPFLRLPLSPSHKQRSEADDENERHSQESTSRTAYHLGARCNKGKGMGEEKAEEEEDYDKTACCIVNLDEEEDEDEEEMERRGGFEEVGDSSFSFGEVEYESAVDFVREREQGEQEERKKRMKKTRKKRRRKRIISPESQWWGIDEGVIEEEEEEEEEEEDRRMRKIDITPLMVDKSSQTDISFPHSHQTHHVSFDLSNSQRKRTSSSPLPHQYPSSSSSSSSLGHDPHPALCCSPSYVLPSPRCSSSSLLKPSAYATFIRWKYREKRRERKEGWRKRGSRGLTSSIDDASSSSSPLHVVNACEYIHPVHLSPLCLLLRGTLRRRRKLQDERDVLKKINILSTPPSGTVASMHQSPCSPRSSPAFSSVRLPSCSSFLDEEKNDEQWISQWLRLQFKSEFCLTPPESLSRDVSLVNTTSHTTSHFSPLSNSLSDSASFSSSQGHYGYQEDKSSLCIGEVYHRDVDRNYRFTSRGGSFERDGEQEEEEEQGRETEGPLGAEEDRDTKRETDMKREERQSNTEKQRVSEERDPRERSSIRKRLSPSALIGSKICWWWVFLLNPSGF</sequence>
<name>A0A2C6KQ15_9APIC</name>
<evidence type="ECO:0000313" key="3">
    <source>
        <dbReference type="EMBL" id="PHJ18595.1"/>
    </source>
</evidence>
<feature type="region of interest" description="Disordered" evidence="2">
    <location>
        <begin position="624"/>
        <end position="882"/>
    </location>
</feature>
<feature type="region of interest" description="Disordered" evidence="2">
    <location>
        <begin position="167"/>
        <end position="553"/>
    </location>
</feature>
<feature type="region of interest" description="Disordered" evidence="2">
    <location>
        <begin position="1126"/>
        <end position="1195"/>
    </location>
</feature>
<feature type="region of interest" description="Disordered" evidence="2">
    <location>
        <begin position="16"/>
        <end position="60"/>
    </location>
</feature>
<feature type="region of interest" description="Disordered" evidence="2">
    <location>
        <begin position="1075"/>
        <end position="1102"/>
    </location>
</feature>
<gene>
    <name evidence="3" type="ORF">CSUI_007573</name>
</gene>
<feature type="compositionally biased region" description="Low complexity" evidence="2">
    <location>
        <begin position="31"/>
        <end position="53"/>
    </location>
</feature>
<feature type="compositionally biased region" description="Basic and acidic residues" evidence="2">
    <location>
        <begin position="1158"/>
        <end position="1191"/>
    </location>
</feature>
<feature type="compositionally biased region" description="Basic residues" evidence="2">
    <location>
        <begin position="926"/>
        <end position="936"/>
    </location>
</feature>
<feature type="compositionally biased region" description="Basic and acidic residues" evidence="2">
    <location>
        <begin position="352"/>
        <end position="377"/>
    </location>
</feature>
<proteinExistence type="predicted"/>
<feature type="region of interest" description="Disordered" evidence="2">
    <location>
        <begin position="89"/>
        <end position="149"/>
    </location>
</feature>
<feature type="compositionally biased region" description="Basic and acidic residues" evidence="2">
    <location>
        <begin position="762"/>
        <end position="775"/>
    </location>
</feature>
<dbReference type="VEuPathDB" id="ToxoDB:CSUI_007573"/>
<keyword evidence="4" id="KW-1185">Reference proteome</keyword>
<feature type="compositionally biased region" description="Acidic residues" evidence="2">
    <location>
        <begin position="724"/>
        <end position="734"/>
    </location>
</feature>
<feature type="compositionally biased region" description="Polar residues" evidence="2">
    <location>
        <begin position="405"/>
        <end position="418"/>
    </location>
</feature>
<feature type="compositionally biased region" description="Polar residues" evidence="2">
    <location>
        <begin position="198"/>
        <end position="207"/>
    </location>
</feature>
<feature type="compositionally biased region" description="Basic and acidic residues" evidence="2">
    <location>
        <begin position="670"/>
        <end position="683"/>
    </location>
</feature>
<protein>
    <submittedName>
        <fullName evidence="3">Uncharacterized protein</fullName>
    </submittedName>
</protein>
<dbReference type="RefSeq" id="XP_067920301.1">
    <property type="nucleotide sequence ID" value="XM_068067718.1"/>
</dbReference>
<feature type="compositionally biased region" description="Acidic residues" evidence="2">
    <location>
        <begin position="338"/>
        <end position="351"/>
    </location>
</feature>
<feature type="compositionally biased region" description="Basic and acidic residues" evidence="2">
    <location>
        <begin position="635"/>
        <end position="645"/>
    </location>
</feature>
<feature type="compositionally biased region" description="Basic and acidic residues" evidence="2">
    <location>
        <begin position="431"/>
        <end position="483"/>
    </location>
</feature>
<feature type="compositionally biased region" description="Low complexity" evidence="2">
    <location>
        <begin position="169"/>
        <end position="197"/>
    </location>
</feature>
<evidence type="ECO:0000313" key="4">
    <source>
        <dbReference type="Proteomes" id="UP000221165"/>
    </source>
</evidence>
<reference evidence="3 4" key="1">
    <citation type="journal article" date="2017" name="Int. J. Parasitol.">
        <title>The genome of the protozoan parasite Cystoisospora suis and a reverse vaccinology approach to identify vaccine candidates.</title>
        <authorList>
            <person name="Palmieri N."/>
            <person name="Shrestha A."/>
            <person name="Ruttkowski B."/>
            <person name="Beck T."/>
            <person name="Vogl C."/>
            <person name="Tomley F."/>
            <person name="Blake D.P."/>
            <person name="Joachim A."/>
        </authorList>
    </citation>
    <scope>NUCLEOTIDE SEQUENCE [LARGE SCALE GENOMIC DNA]</scope>
    <source>
        <strain evidence="3 4">Wien I</strain>
    </source>
</reference>
<dbReference type="Proteomes" id="UP000221165">
    <property type="component" value="Unassembled WGS sequence"/>
</dbReference>
<feature type="compositionally biased region" description="Low complexity" evidence="2">
    <location>
        <begin position="1078"/>
        <end position="1096"/>
    </location>
</feature>
<feature type="compositionally biased region" description="Low complexity" evidence="2">
    <location>
        <begin position="98"/>
        <end position="121"/>
    </location>
</feature>
<feature type="compositionally biased region" description="Basic and acidic residues" evidence="2">
    <location>
        <begin position="241"/>
        <end position="271"/>
    </location>
</feature>
<organism evidence="3 4">
    <name type="scientific">Cystoisospora suis</name>
    <dbReference type="NCBI Taxonomy" id="483139"/>
    <lineage>
        <taxon>Eukaryota</taxon>
        <taxon>Sar</taxon>
        <taxon>Alveolata</taxon>
        <taxon>Apicomplexa</taxon>
        <taxon>Conoidasida</taxon>
        <taxon>Coccidia</taxon>
        <taxon>Eucoccidiorida</taxon>
        <taxon>Eimeriorina</taxon>
        <taxon>Sarcocystidae</taxon>
        <taxon>Cystoisospora</taxon>
    </lineage>
</organism>